<dbReference type="InterPro" id="IPR036259">
    <property type="entry name" value="MFS_trans_sf"/>
</dbReference>
<name>A0A4E9EDU9_GIBZA</name>
<feature type="region of interest" description="Disordered" evidence="8">
    <location>
        <begin position="571"/>
        <end position="649"/>
    </location>
</feature>
<feature type="transmembrane region" description="Helical" evidence="9">
    <location>
        <begin position="97"/>
        <end position="116"/>
    </location>
</feature>
<dbReference type="GO" id="GO:0000981">
    <property type="term" value="F:DNA-binding transcription factor activity, RNA polymerase II-specific"/>
    <property type="evidence" value="ECO:0007669"/>
    <property type="project" value="InterPro"/>
</dbReference>
<feature type="transmembrane region" description="Helical" evidence="9">
    <location>
        <begin position="232"/>
        <end position="256"/>
    </location>
</feature>
<evidence type="ECO:0000256" key="1">
    <source>
        <dbReference type="ARBA" id="ARBA00004141"/>
    </source>
</evidence>
<dbReference type="GO" id="GO:0006351">
    <property type="term" value="P:DNA-templated transcription"/>
    <property type="evidence" value="ECO:0007669"/>
    <property type="project" value="InterPro"/>
</dbReference>
<evidence type="ECO:0000256" key="3">
    <source>
        <dbReference type="ARBA" id="ARBA00022692"/>
    </source>
</evidence>
<comment type="subcellular location">
    <subcellularLocation>
        <location evidence="1">Membrane</location>
        <topology evidence="1">Multi-pass membrane protein</topology>
    </subcellularLocation>
</comment>
<feature type="compositionally biased region" description="Low complexity" evidence="8">
    <location>
        <begin position="595"/>
        <end position="604"/>
    </location>
</feature>
<evidence type="ECO:0000256" key="8">
    <source>
        <dbReference type="SAM" id="MobiDB-lite"/>
    </source>
</evidence>
<evidence type="ECO:0008006" key="13">
    <source>
        <dbReference type="Google" id="ProtNLM"/>
    </source>
</evidence>
<evidence type="ECO:0000256" key="2">
    <source>
        <dbReference type="ARBA" id="ARBA00010992"/>
    </source>
</evidence>
<feature type="domain" description="Zn(2)-C6 fungal-type" evidence="10">
    <location>
        <begin position="539"/>
        <end position="569"/>
    </location>
</feature>
<comment type="similarity">
    <text evidence="2">Belongs to the major facilitator superfamily. Sugar transporter (TC 2.A.1.1) family.</text>
</comment>
<feature type="domain" description="Zn(2)-C6 fungal-type" evidence="10">
    <location>
        <begin position="486"/>
        <end position="516"/>
    </location>
</feature>
<dbReference type="InterPro" id="IPR036864">
    <property type="entry name" value="Zn2-C6_fun-type_DNA-bd_sf"/>
</dbReference>
<feature type="transmembrane region" description="Helical" evidence="9">
    <location>
        <begin position="262"/>
        <end position="283"/>
    </location>
</feature>
<sequence length="1213" mass="135474">MLGFGHLDFRGTFNKRLTTAVLLITISQFNFGFDQQGFAATQAMTAFDKQFGHWDEAKQDYVLDTVWLSFFNGFIYLGQATGVLAGSWISKRYGRRMCMFTMSIWALVAATIVITSRTPTQILVARVLNYIYIGMELAVVPVFQSEITPKHARGFVVGTYQISLFSPRWLVLKDRKADALACLQELRVGKYTEEQIEEEYRGIVAVVEQEYQTKTGSFLDIFKPQHRTRTMVVTGANFFLQSTGQIFTSIYGALYVKSLGTINPFTVTVIIAVVSTCTSLLAMVMTDKLGRRFQVLLGASVQVSALMTMGGLGTVSDPSNQIKAGIVSMMVIFTFGYAVGWAPTAHILSAEIPALTVRDMTYRSASVLNIATQFVVSFSLPYLLNKPYAALGSRVGFIFGSISLCSIIFAYFCVPDVSGRSLEEIDHLFASGLSLRKFKGATVQTEPQRRDSKDIESDVVDVGINSNLDTTRNPPRRRPARASPDTCSACRARKVRCDGRRSICTNCERLGFTCSFENPQTNIDKRSTVPVTRRRAHLACFSCHSRKVRCNEEQPTCRRCSRLGNVCVYPTPGRVSDPTHSRSTVALSPGPPSPDSSSDSQSSQARTGSRRRSDGTVQAQTSYALDTRSPPPGQEELELVSNDPADPVQEPIIDKSVEASDSHEPSEQLALKALTIFFTHIRHIPAFSFLHRALVMDQYRSKNFNKALLLSLIGIVSVFHDLGPGMVKRGDEFIARAETLILQDLENPSVPNVQALIFIIKHRAYQRRFTSAFSLTAIAIRYAMGLRLNYDDPKLEFLTQECCRRTMWSLYLIDNVMSAGYQEFTLSLPRLLHIQLPTHDTNFDLDIPEQGGYLEPTHYSPEAKSPSTLSLVIRMMNINYRVLEFTKQAVAPDVGNSEFGSQVDVFQLELNNYQSQLPTQFQSSTRNIQLHAHSSSLSSFLSIHVHWHMAHCNIYRLTMEGLVEALPRPALTALDQEFVRSCQIRCYESAIELAKILQAVLTVKPDGVALDLDIAVSVYQCFRILAHTNYTLKIIPENMAEVVKAYGQVCIEFLESMFFECEATTAIVRYNPDFCYSILTCVKKEDAYELMATISMVNISETPRLTIPSPEGHPDVSQKLETRYHVFSRHSLVGQVKVPNKDSSFVTSPSFAKRDSIYKQARSFSPNLSPYSGDSITVENSASSGVDMAGSLSHEVFDFNMLEFNLDSSILFM</sequence>
<feature type="transmembrane region" description="Helical" evidence="9">
    <location>
        <begin position="66"/>
        <end position="85"/>
    </location>
</feature>
<dbReference type="Pfam" id="PF00083">
    <property type="entry name" value="Sugar_tr"/>
    <property type="match status" value="2"/>
</dbReference>
<accession>A0A4E9EDU9</accession>
<evidence type="ECO:0000259" key="10">
    <source>
        <dbReference type="PROSITE" id="PS50048"/>
    </source>
</evidence>
<dbReference type="CDD" id="cd00067">
    <property type="entry name" value="GAL4"/>
    <property type="match status" value="2"/>
</dbReference>
<dbReference type="PROSITE" id="PS50850">
    <property type="entry name" value="MFS"/>
    <property type="match status" value="1"/>
</dbReference>
<dbReference type="GO" id="GO:0005351">
    <property type="term" value="F:carbohydrate:proton symporter activity"/>
    <property type="evidence" value="ECO:0007669"/>
    <property type="project" value="TreeGrafter"/>
</dbReference>
<feature type="transmembrane region" description="Helical" evidence="9">
    <location>
        <begin position="396"/>
        <end position="414"/>
    </location>
</feature>
<protein>
    <recommendedName>
        <fullName evidence="13">Zn(2)-C6 fungal-type domain-containing protein</fullName>
    </recommendedName>
</protein>
<dbReference type="GO" id="GO:0003677">
    <property type="term" value="F:DNA binding"/>
    <property type="evidence" value="ECO:0007669"/>
    <property type="project" value="InterPro"/>
</dbReference>
<dbReference type="SMART" id="SM00066">
    <property type="entry name" value="GAL4"/>
    <property type="match status" value="2"/>
</dbReference>
<dbReference type="EMBL" id="CAAKMV010000147">
    <property type="protein sequence ID" value="VIO60721.1"/>
    <property type="molecule type" value="Genomic_DNA"/>
</dbReference>
<dbReference type="PANTHER" id="PTHR48022">
    <property type="entry name" value="PLASTIDIC GLUCOSE TRANSPORTER 4"/>
    <property type="match status" value="1"/>
</dbReference>
<keyword evidence="5 9" id="KW-1133">Transmembrane helix</keyword>
<dbReference type="InterPro" id="IPR005828">
    <property type="entry name" value="MFS_sugar_transport-like"/>
</dbReference>
<dbReference type="Pfam" id="PF04082">
    <property type="entry name" value="Fungal_trans"/>
    <property type="match status" value="1"/>
</dbReference>
<feature type="compositionally biased region" description="Polar residues" evidence="8">
    <location>
        <begin position="615"/>
        <end position="624"/>
    </location>
</feature>
<dbReference type="InterPro" id="IPR020846">
    <property type="entry name" value="MFS_dom"/>
</dbReference>
<gene>
    <name evidence="12" type="ORF">FUG_LOCUS413264</name>
</gene>
<keyword evidence="7" id="KW-0539">Nucleus</keyword>
<keyword evidence="6 9" id="KW-0472">Membrane</keyword>
<evidence type="ECO:0000256" key="7">
    <source>
        <dbReference type="ARBA" id="ARBA00023242"/>
    </source>
</evidence>
<dbReference type="SUPFAM" id="SSF103473">
    <property type="entry name" value="MFS general substrate transporter"/>
    <property type="match status" value="1"/>
</dbReference>
<keyword evidence="3 9" id="KW-0812">Transmembrane</keyword>
<dbReference type="CDD" id="cd12148">
    <property type="entry name" value="fungal_TF_MHR"/>
    <property type="match status" value="1"/>
</dbReference>
<evidence type="ECO:0000256" key="9">
    <source>
        <dbReference type="SAM" id="Phobius"/>
    </source>
</evidence>
<feature type="transmembrane region" description="Helical" evidence="9">
    <location>
        <begin position="122"/>
        <end position="143"/>
    </location>
</feature>
<dbReference type="PANTHER" id="PTHR48022:SF77">
    <property type="entry name" value="MAJOR FACILITATOR SUPERFAMILY (MFS) PROFILE DOMAIN-CONTAINING PROTEIN"/>
    <property type="match status" value="1"/>
</dbReference>
<organism evidence="12">
    <name type="scientific">Gibberella zeae</name>
    <name type="common">Wheat head blight fungus</name>
    <name type="synonym">Fusarium graminearum</name>
    <dbReference type="NCBI Taxonomy" id="5518"/>
    <lineage>
        <taxon>Eukaryota</taxon>
        <taxon>Fungi</taxon>
        <taxon>Dikarya</taxon>
        <taxon>Ascomycota</taxon>
        <taxon>Pezizomycotina</taxon>
        <taxon>Sordariomycetes</taxon>
        <taxon>Hypocreomycetidae</taxon>
        <taxon>Hypocreales</taxon>
        <taxon>Nectriaceae</taxon>
        <taxon>Fusarium</taxon>
    </lineage>
</organism>
<keyword evidence="4" id="KW-0479">Metal-binding</keyword>
<reference evidence="12" key="1">
    <citation type="submission" date="2019-04" db="EMBL/GenBank/DDBJ databases">
        <authorList>
            <person name="Melise S."/>
            <person name="Noan J."/>
            <person name="Okalmin O."/>
        </authorList>
    </citation>
    <scope>NUCLEOTIDE SEQUENCE</scope>
    <source>
        <strain evidence="12">FN9</strain>
    </source>
</reference>
<dbReference type="GO" id="GO:0016020">
    <property type="term" value="C:membrane"/>
    <property type="evidence" value="ECO:0007669"/>
    <property type="project" value="UniProtKB-SubCell"/>
</dbReference>
<dbReference type="SUPFAM" id="SSF57701">
    <property type="entry name" value="Zn2/Cys6 DNA-binding domain"/>
    <property type="match status" value="2"/>
</dbReference>
<evidence type="ECO:0000256" key="6">
    <source>
        <dbReference type="ARBA" id="ARBA00023136"/>
    </source>
</evidence>
<proteinExistence type="inferred from homology"/>
<evidence type="ECO:0000256" key="5">
    <source>
        <dbReference type="ARBA" id="ARBA00022989"/>
    </source>
</evidence>
<dbReference type="Pfam" id="PF00172">
    <property type="entry name" value="Zn_clus"/>
    <property type="match status" value="2"/>
</dbReference>
<feature type="transmembrane region" description="Helical" evidence="9">
    <location>
        <begin position="365"/>
        <end position="384"/>
    </location>
</feature>
<dbReference type="PROSITE" id="PS00463">
    <property type="entry name" value="ZN2_CY6_FUNGAL_1"/>
    <property type="match status" value="1"/>
</dbReference>
<dbReference type="Gene3D" id="4.10.240.10">
    <property type="entry name" value="Zn(2)-C6 fungal-type DNA-binding domain"/>
    <property type="match status" value="2"/>
</dbReference>
<dbReference type="InterPro" id="IPR050360">
    <property type="entry name" value="MFS_Sugar_Transporters"/>
</dbReference>
<evidence type="ECO:0000256" key="4">
    <source>
        <dbReference type="ARBA" id="ARBA00022723"/>
    </source>
</evidence>
<dbReference type="InterPro" id="IPR001138">
    <property type="entry name" value="Zn2Cys6_DnaBD"/>
</dbReference>
<evidence type="ECO:0000313" key="12">
    <source>
        <dbReference type="EMBL" id="VIO60721.1"/>
    </source>
</evidence>
<feature type="transmembrane region" description="Helical" evidence="9">
    <location>
        <begin position="322"/>
        <end position="344"/>
    </location>
</feature>
<dbReference type="GO" id="GO:0008270">
    <property type="term" value="F:zinc ion binding"/>
    <property type="evidence" value="ECO:0007669"/>
    <property type="project" value="InterPro"/>
</dbReference>
<dbReference type="InterPro" id="IPR007219">
    <property type="entry name" value="XnlR_reg_dom"/>
</dbReference>
<evidence type="ECO:0000259" key="11">
    <source>
        <dbReference type="PROSITE" id="PS50850"/>
    </source>
</evidence>
<dbReference type="Gene3D" id="1.20.1250.20">
    <property type="entry name" value="MFS general substrate transporter like domains"/>
    <property type="match status" value="2"/>
</dbReference>
<feature type="domain" description="Major facilitator superfamily (MFS) profile" evidence="11">
    <location>
        <begin position="20"/>
        <end position="418"/>
    </location>
</feature>
<dbReference type="AlphaFoldDB" id="A0A4E9EDU9"/>
<dbReference type="PROSITE" id="PS50048">
    <property type="entry name" value="ZN2_CY6_FUNGAL_2"/>
    <property type="match status" value="2"/>
</dbReference>